<feature type="chain" id="PRO_5015083747" evidence="3">
    <location>
        <begin position="24"/>
        <end position="411"/>
    </location>
</feature>
<keyword evidence="2" id="KW-0472">Membrane</keyword>
<dbReference type="EMBL" id="PGCI01000434">
    <property type="protein sequence ID" value="PLW26925.1"/>
    <property type="molecule type" value="Genomic_DNA"/>
</dbReference>
<gene>
    <name evidence="5" type="ORF">PCANC_23756</name>
    <name evidence="4" type="ORF">PCASD_23848</name>
</gene>
<dbReference type="Proteomes" id="UP000235388">
    <property type="component" value="Unassembled WGS sequence"/>
</dbReference>
<feature type="region of interest" description="Disordered" evidence="1">
    <location>
        <begin position="84"/>
        <end position="172"/>
    </location>
</feature>
<organism evidence="4 7">
    <name type="scientific">Puccinia coronata f. sp. avenae</name>
    <dbReference type="NCBI Taxonomy" id="200324"/>
    <lineage>
        <taxon>Eukaryota</taxon>
        <taxon>Fungi</taxon>
        <taxon>Dikarya</taxon>
        <taxon>Basidiomycota</taxon>
        <taxon>Pucciniomycotina</taxon>
        <taxon>Pucciniomycetes</taxon>
        <taxon>Pucciniales</taxon>
        <taxon>Pucciniaceae</taxon>
        <taxon>Puccinia</taxon>
    </lineage>
</organism>
<evidence type="ECO:0000256" key="2">
    <source>
        <dbReference type="SAM" id="Phobius"/>
    </source>
</evidence>
<feature type="region of interest" description="Disordered" evidence="1">
    <location>
        <begin position="259"/>
        <end position="278"/>
    </location>
</feature>
<evidence type="ECO:0000313" key="4">
    <source>
        <dbReference type="EMBL" id="PLW26925.1"/>
    </source>
</evidence>
<evidence type="ECO:0000256" key="3">
    <source>
        <dbReference type="SAM" id="SignalP"/>
    </source>
</evidence>
<reference evidence="6 7" key="1">
    <citation type="submission" date="2017-11" db="EMBL/GenBank/DDBJ databases">
        <title>De novo assembly and phasing of dikaryotic genomes from two isolates of Puccinia coronata f. sp. avenae, the causal agent of oat crown rust.</title>
        <authorList>
            <person name="Miller M.E."/>
            <person name="Zhang Y."/>
            <person name="Omidvar V."/>
            <person name="Sperschneider J."/>
            <person name="Schwessinger B."/>
            <person name="Raley C."/>
            <person name="Palmer J.M."/>
            <person name="Garnica D."/>
            <person name="Upadhyaya N."/>
            <person name="Rathjen J."/>
            <person name="Taylor J.M."/>
            <person name="Park R.F."/>
            <person name="Dodds P.N."/>
            <person name="Hirsch C.D."/>
            <person name="Kianian S.F."/>
            <person name="Figueroa M."/>
        </authorList>
    </citation>
    <scope>NUCLEOTIDE SEQUENCE [LARGE SCALE GENOMIC DNA]</scope>
    <source>
        <strain evidence="5">12NC29</strain>
        <strain evidence="4">12SD80</strain>
    </source>
</reference>
<feature type="signal peptide" evidence="3">
    <location>
        <begin position="1"/>
        <end position="23"/>
    </location>
</feature>
<dbReference type="EMBL" id="PGCJ01000268">
    <property type="protein sequence ID" value="PLW34886.1"/>
    <property type="molecule type" value="Genomic_DNA"/>
</dbReference>
<evidence type="ECO:0000313" key="7">
    <source>
        <dbReference type="Proteomes" id="UP000235392"/>
    </source>
</evidence>
<dbReference type="Proteomes" id="UP000235392">
    <property type="component" value="Unassembled WGS sequence"/>
</dbReference>
<protein>
    <submittedName>
        <fullName evidence="4">Uncharacterized protein</fullName>
    </submittedName>
</protein>
<keyword evidence="2" id="KW-0812">Transmembrane</keyword>
<sequence>MLPRYFPLVLLLLLLQVVHRSSALEGSSNAAVEAVEDIASGSSTPAAERKSWSVKKTASSFTRKVKKVKDTALSSPALLKNRMTALSLTSLRKPKKTPPTQEAPTGAPSSVDQSDLSPAHLSEDEELEPEEIASEPEDSAPASPLGRAPLPEEHPTTSASHPEAAGPHTSHDEQLSHILAFDTGDEDLAYLEALRLSQEHSQPAGGASLPEFPHAAAYHPEVARPDTSHDLDMARQLQEQLNAGGDEFGHHFNDHHSNELWESFPMGPHDSTHQGDEFGHQTNELWESFPMGTHDYTHQPEPRGPSPMPSWGAEQPRQPSPPQSWQTPAVADEPLRRRLDPNGNRGQSSREVQPRYGAPSTSTAGVSQSTPLSMVEKDDKIHPITAFLNIIAVVYFVLFLYKKDMLFLPFK</sequence>
<accession>A0A2N5TN48</accession>
<feature type="compositionally biased region" description="Polar residues" evidence="1">
    <location>
        <begin position="359"/>
        <end position="371"/>
    </location>
</feature>
<feature type="transmembrane region" description="Helical" evidence="2">
    <location>
        <begin position="381"/>
        <end position="401"/>
    </location>
</feature>
<comment type="caution">
    <text evidence="4">The sequence shown here is derived from an EMBL/GenBank/DDBJ whole genome shotgun (WGS) entry which is preliminary data.</text>
</comment>
<proteinExistence type="predicted"/>
<evidence type="ECO:0000313" key="5">
    <source>
        <dbReference type="EMBL" id="PLW34886.1"/>
    </source>
</evidence>
<evidence type="ECO:0000256" key="1">
    <source>
        <dbReference type="SAM" id="MobiDB-lite"/>
    </source>
</evidence>
<evidence type="ECO:0000313" key="6">
    <source>
        <dbReference type="Proteomes" id="UP000235388"/>
    </source>
</evidence>
<feature type="region of interest" description="Disordered" evidence="1">
    <location>
        <begin position="290"/>
        <end position="371"/>
    </location>
</feature>
<dbReference type="AlphaFoldDB" id="A0A2N5TN48"/>
<feature type="compositionally biased region" description="Acidic residues" evidence="1">
    <location>
        <begin position="123"/>
        <end position="138"/>
    </location>
</feature>
<keyword evidence="3" id="KW-0732">Signal</keyword>
<keyword evidence="6" id="KW-1185">Reference proteome</keyword>
<feature type="compositionally biased region" description="Polar residues" evidence="1">
    <location>
        <begin position="98"/>
        <end position="116"/>
    </location>
</feature>
<name>A0A2N5TN48_9BASI</name>
<keyword evidence="2" id="KW-1133">Transmembrane helix</keyword>